<name>X6NJ68_RETFI</name>
<keyword evidence="2" id="KW-1185">Reference proteome</keyword>
<comment type="caution">
    <text evidence="1">The sequence shown here is derived from an EMBL/GenBank/DDBJ whole genome shotgun (WGS) entry which is preliminary data.</text>
</comment>
<accession>X6NJ68</accession>
<dbReference type="Proteomes" id="UP000023152">
    <property type="component" value="Unassembled WGS sequence"/>
</dbReference>
<protein>
    <submittedName>
        <fullName evidence="1">Uncharacterized protein</fullName>
    </submittedName>
</protein>
<organism evidence="1 2">
    <name type="scientific">Reticulomyxa filosa</name>
    <dbReference type="NCBI Taxonomy" id="46433"/>
    <lineage>
        <taxon>Eukaryota</taxon>
        <taxon>Sar</taxon>
        <taxon>Rhizaria</taxon>
        <taxon>Retaria</taxon>
        <taxon>Foraminifera</taxon>
        <taxon>Monothalamids</taxon>
        <taxon>Reticulomyxidae</taxon>
        <taxon>Reticulomyxa</taxon>
    </lineage>
</organism>
<gene>
    <name evidence="1" type="ORF">RFI_11089</name>
</gene>
<dbReference type="EMBL" id="ASPP01008122">
    <property type="protein sequence ID" value="ETO26046.1"/>
    <property type="molecule type" value="Genomic_DNA"/>
</dbReference>
<evidence type="ECO:0000313" key="1">
    <source>
        <dbReference type="EMBL" id="ETO26046.1"/>
    </source>
</evidence>
<reference evidence="1 2" key="1">
    <citation type="journal article" date="2013" name="Curr. Biol.">
        <title>The Genome of the Foraminiferan Reticulomyxa filosa.</title>
        <authorList>
            <person name="Glockner G."/>
            <person name="Hulsmann N."/>
            <person name="Schleicher M."/>
            <person name="Noegel A.A."/>
            <person name="Eichinger L."/>
            <person name="Gallinger C."/>
            <person name="Pawlowski J."/>
            <person name="Sierra R."/>
            <person name="Euteneuer U."/>
            <person name="Pillet L."/>
            <person name="Moustafa A."/>
            <person name="Platzer M."/>
            <person name="Groth M."/>
            <person name="Szafranski K."/>
            <person name="Schliwa M."/>
        </authorList>
    </citation>
    <scope>NUCLEOTIDE SEQUENCE [LARGE SCALE GENOMIC DNA]</scope>
</reference>
<sequence>MQGWDEKPLHECVAELLVDALSNAKTNVENNASGEQMRAKLIELSTIAQPIQRLIRWLNFGASQMTQSGKRLEEYWDKLKLWILCVTTIGCEVDYNWPDMFDNNFQLYKTEAVDKLFRSVQATFRQRSSMSIESDDALQYWIQRYVQEFCHKQRMLPTDEMEKKMATDFSEHFVSLLSGQHNHFIEPNLFTRTEIALQLMNMICRSTPSPNVMSHEEKTFDECTIKRLSHGVNGRELTSDLAVLLIRAHEQFLHFEHTSILSKSLKRDEALDASSFLEASNALITSIQTETKLEQLIKIARCKFLTFRLSLLLSKTMEYNYRYISNGIQVTHMQSNPPQTALFLTAEQCKDIGSNPAWITILFDGGIV</sequence>
<proteinExistence type="predicted"/>
<dbReference type="AlphaFoldDB" id="X6NJ68"/>
<evidence type="ECO:0000313" key="2">
    <source>
        <dbReference type="Proteomes" id="UP000023152"/>
    </source>
</evidence>